<evidence type="ECO:0000259" key="3">
    <source>
        <dbReference type="Pfam" id="PF11887"/>
    </source>
</evidence>
<protein>
    <submittedName>
        <fullName evidence="4">Virulence factor Mce family protein</fullName>
    </submittedName>
</protein>
<feature type="transmembrane region" description="Helical" evidence="1">
    <location>
        <begin position="12"/>
        <end position="33"/>
    </location>
</feature>
<evidence type="ECO:0000259" key="2">
    <source>
        <dbReference type="Pfam" id="PF02470"/>
    </source>
</evidence>
<dbReference type="Pfam" id="PF02470">
    <property type="entry name" value="MlaD"/>
    <property type="match status" value="1"/>
</dbReference>
<keyword evidence="1" id="KW-1133">Transmembrane helix</keyword>
<dbReference type="InterPro" id="IPR003399">
    <property type="entry name" value="Mce/MlaD"/>
</dbReference>
<evidence type="ECO:0000256" key="1">
    <source>
        <dbReference type="SAM" id="Phobius"/>
    </source>
</evidence>
<dbReference type="InterPro" id="IPR052336">
    <property type="entry name" value="MlaD_Phospholipid_Transporter"/>
</dbReference>
<dbReference type="RefSeq" id="WP_072481110.1">
    <property type="nucleotide sequence ID" value="NZ_FPJG01000006.1"/>
</dbReference>
<gene>
    <name evidence="4" type="ORF">SAMN04489730_8019</name>
</gene>
<dbReference type="AlphaFoldDB" id="A0A1K1T4T8"/>
<accession>A0A1K1T4T8</accession>
<dbReference type="NCBIfam" id="TIGR00996">
    <property type="entry name" value="Mtu_fam_mce"/>
    <property type="match status" value="1"/>
</dbReference>
<dbReference type="Pfam" id="PF11887">
    <property type="entry name" value="Mce4_CUP1"/>
    <property type="match status" value="1"/>
</dbReference>
<keyword evidence="1" id="KW-0472">Membrane</keyword>
<dbReference type="InterPro" id="IPR005693">
    <property type="entry name" value="Mce"/>
</dbReference>
<dbReference type="PANTHER" id="PTHR33371">
    <property type="entry name" value="INTERMEMBRANE PHOSPHOLIPID TRANSPORT SYSTEM BINDING PROTEIN MLAD-RELATED"/>
    <property type="match status" value="1"/>
</dbReference>
<dbReference type="EMBL" id="FPJG01000006">
    <property type="protein sequence ID" value="SFW91548.1"/>
    <property type="molecule type" value="Genomic_DNA"/>
</dbReference>
<feature type="domain" description="Mammalian cell entry C-terminal" evidence="3">
    <location>
        <begin position="124"/>
        <end position="345"/>
    </location>
</feature>
<sequence>MRRETRRKAGIRTAGVLFLVVMGVLVTLSIKVYDKDFVSTVPVTLKANRIGNQLQAGGQVKARGVLVGEIRAVRATPQGAEIALALQPDKVTMLPRTVSALLVPKTLFGERYVQLSVPDGAGTAPHLAAGDVIEQDRSANAIELDRVFDDLLPLLKAVQPQKLATTLTAVATALQGRGTQIGETLSTAADYLKDFDPQLPALTKDVQDLASVSRLYGDIAPDLLDALTDSAVTLNTVHDQTARLATVYQQVGDSAGEVGEFLSRNENTIIALSADSRAALEVAARYSPSFPCTLEAMDALREPVDKALGKGTGRPGMHAQVTVTQSRGKYVPGEDDPMYPATGDGPRCYPSGVAPTTGTAAAAPGTSRHPLLTGARDDLGVANSPQERELLATILAPQLGVPTGQVADWSSVLVGPLYRGTEVTLK</sequence>
<feature type="domain" description="Mce/MlaD" evidence="2">
    <location>
        <begin position="40"/>
        <end position="116"/>
    </location>
</feature>
<dbReference type="Proteomes" id="UP000182740">
    <property type="component" value="Unassembled WGS sequence"/>
</dbReference>
<name>A0A1K1T4T8_9PSEU</name>
<evidence type="ECO:0000313" key="4">
    <source>
        <dbReference type="EMBL" id="SFW91548.1"/>
    </source>
</evidence>
<dbReference type="PANTHER" id="PTHR33371:SF19">
    <property type="entry name" value="MCE-FAMILY PROTEIN MCE4A"/>
    <property type="match status" value="1"/>
</dbReference>
<keyword evidence="5" id="KW-1185">Reference proteome</keyword>
<keyword evidence="1" id="KW-0812">Transmembrane</keyword>
<dbReference type="GO" id="GO:0005576">
    <property type="term" value="C:extracellular region"/>
    <property type="evidence" value="ECO:0007669"/>
    <property type="project" value="TreeGrafter"/>
</dbReference>
<proteinExistence type="predicted"/>
<dbReference type="GO" id="GO:0051701">
    <property type="term" value="P:biological process involved in interaction with host"/>
    <property type="evidence" value="ECO:0007669"/>
    <property type="project" value="TreeGrafter"/>
</dbReference>
<reference evidence="5" key="1">
    <citation type="submission" date="2016-11" db="EMBL/GenBank/DDBJ databases">
        <authorList>
            <person name="Varghese N."/>
            <person name="Submissions S."/>
        </authorList>
    </citation>
    <scope>NUCLEOTIDE SEQUENCE [LARGE SCALE GENOMIC DNA]</scope>
    <source>
        <strain evidence="5">DSM 44671</strain>
    </source>
</reference>
<dbReference type="InterPro" id="IPR024516">
    <property type="entry name" value="Mce_C"/>
</dbReference>
<dbReference type="STRING" id="546364.SAMN04489730_8019"/>
<dbReference type="OrthoDB" id="3460188at2"/>
<evidence type="ECO:0000313" key="5">
    <source>
        <dbReference type="Proteomes" id="UP000182740"/>
    </source>
</evidence>
<organism evidence="4 5">
    <name type="scientific">Amycolatopsis australiensis</name>
    <dbReference type="NCBI Taxonomy" id="546364"/>
    <lineage>
        <taxon>Bacteria</taxon>
        <taxon>Bacillati</taxon>
        <taxon>Actinomycetota</taxon>
        <taxon>Actinomycetes</taxon>
        <taxon>Pseudonocardiales</taxon>
        <taxon>Pseudonocardiaceae</taxon>
        <taxon>Amycolatopsis</taxon>
    </lineage>
</organism>